<dbReference type="EMBL" id="JACSPW010000001">
    <property type="protein sequence ID" value="MBD8031644.1"/>
    <property type="molecule type" value="Genomic_DNA"/>
</dbReference>
<comment type="caution">
    <text evidence="2">The sequence shown here is derived from an EMBL/GenBank/DDBJ whole genome shotgun (WGS) entry which is preliminary data.</text>
</comment>
<evidence type="ECO:0000313" key="2">
    <source>
        <dbReference type="EMBL" id="MBD8031644.1"/>
    </source>
</evidence>
<proteinExistence type="predicted"/>
<feature type="transmembrane region" description="Helical" evidence="1">
    <location>
        <begin position="6"/>
        <end position="26"/>
    </location>
</feature>
<keyword evidence="3" id="KW-1185">Reference proteome</keyword>
<keyword evidence="1" id="KW-0812">Transmembrane</keyword>
<evidence type="ECO:0000256" key="1">
    <source>
        <dbReference type="SAM" id="Phobius"/>
    </source>
</evidence>
<keyword evidence="1" id="KW-1133">Transmembrane helix</keyword>
<sequence>MIVFLQFALATIIICPIIAFIAVVAVCRKLRMNKRRTIGLAADITTFLLFFSIPIAMRGLWDIGVLMPMLIMVLVIAIVFTYIDWRTKKEIEIKPLLRKIWRIYFLLFSFSYFLIWIVGITHSVMVFMMID</sequence>
<dbReference type="Proteomes" id="UP000600565">
    <property type="component" value="Unassembled WGS sequence"/>
</dbReference>
<feature type="transmembrane region" description="Helical" evidence="1">
    <location>
        <begin position="63"/>
        <end position="83"/>
    </location>
</feature>
<keyword evidence="1" id="KW-0472">Membrane</keyword>
<feature type="transmembrane region" description="Helical" evidence="1">
    <location>
        <begin position="104"/>
        <end position="130"/>
    </location>
</feature>
<gene>
    <name evidence="2" type="ORF">H9632_01095</name>
</gene>
<dbReference type="Pfam" id="PF11877">
    <property type="entry name" value="DUF3397"/>
    <property type="match status" value="1"/>
</dbReference>
<reference evidence="2 3" key="1">
    <citation type="submission" date="2020-08" db="EMBL/GenBank/DDBJ databases">
        <title>A Genomic Blueprint of the Chicken Gut Microbiome.</title>
        <authorList>
            <person name="Gilroy R."/>
            <person name="Ravi A."/>
            <person name="Getino M."/>
            <person name="Pursley I."/>
            <person name="Horton D.L."/>
            <person name="Alikhan N.-F."/>
            <person name="Baker D."/>
            <person name="Gharbi K."/>
            <person name="Hall N."/>
            <person name="Watson M."/>
            <person name="Adriaenssens E.M."/>
            <person name="Foster-Nyarko E."/>
            <person name="Jarju S."/>
            <person name="Secka A."/>
            <person name="Antonio M."/>
            <person name="Oren A."/>
            <person name="Chaudhuri R."/>
            <person name="La Ragione R.M."/>
            <person name="Hildebrand F."/>
            <person name="Pallen M.J."/>
        </authorList>
    </citation>
    <scope>NUCLEOTIDE SEQUENCE [LARGE SCALE GENOMIC DNA]</scope>
    <source>
        <strain evidence="2 3">Sa1YVA6</strain>
    </source>
</reference>
<dbReference type="InterPro" id="IPR024515">
    <property type="entry name" value="DUF3397"/>
</dbReference>
<evidence type="ECO:0000313" key="3">
    <source>
        <dbReference type="Proteomes" id="UP000600565"/>
    </source>
</evidence>
<accession>A0ABR8XI80</accession>
<protein>
    <submittedName>
        <fullName evidence="2">DUF3397 domain-containing protein</fullName>
    </submittedName>
</protein>
<dbReference type="RefSeq" id="WP_191702286.1">
    <property type="nucleotide sequence ID" value="NZ_JACSPW010000001.1"/>
</dbReference>
<name>A0ABR8XI80_9BACL</name>
<organism evidence="2 3">
    <name type="scientific">Solibacillus merdavium</name>
    <dbReference type="NCBI Taxonomy" id="2762218"/>
    <lineage>
        <taxon>Bacteria</taxon>
        <taxon>Bacillati</taxon>
        <taxon>Bacillota</taxon>
        <taxon>Bacilli</taxon>
        <taxon>Bacillales</taxon>
        <taxon>Caryophanaceae</taxon>
        <taxon>Solibacillus</taxon>
    </lineage>
</organism>
<feature type="transmembrane region" description="Helical" evidence="1">
    <location>
        <begin position="38"/>
        <end position="57"/>
    </location>
</feature>